<proteinExistence type="predicted"/>
<organism evidence="3 4">
    <name type="scientific">Chrysophaeum taylorii</name>
    <dbReference type="NCBI Taxonomy" id="2483200"/>
    <lineage>
        <taxon>Eukaryota</taxon>
        <taxon>Sar</taxon>
        <taxon>Stramenopiles</taxon>
        <taxon>Ochrophyta</taxon>
        <taxon>Pelagophyceae</taxon>
        <taxon>Pelagomonadales</taxon>
        <taxon>Pelagomonadaceae</taxon>
        <taxon>Chrysophaeum</taxon>
    </lineage>
</organism>
<evidence type="ECO:0000313" key="3">
    <source>
        <dbReference type="EMBL" id="KAJ8601290.1"/>
    </source>
</evidence>
<sequence>MEGVIIVGSNGGVVAARVPPFIDAAQVGTLCYSGAPMLVLTPKTTSTSSVVEGRRFAFSRNLRVPPRAMGRYDVGSPETVVACCVTRHADGRGAMDLLARLEGELLLGSDDLEEAIVRCSETTSISSLLRPGWVDAREVGALVRRLRSINELRKLLGAVLCERRVLFFGRREIDVSRCVAGAAALPELAFGADVLCWPHVLAMLGASTLAYVGSPSPYILGIRSSRLDASDDFLGENRSDVVVVDVDAGLVTPLLAGGETKCLLPSDDLGEIRFAKEVGAVVKRAEPSDATVARRRDDRRRRDRARRAKVEELGRRTKQALSSAKKRFFRKPHLKNDDIILRDEPRAIDSDSDSDSDSEEDPERFFFDHYFEEEDDVVECARVDAAVAAAIGALVRALLGRPRLVPPASLDDARRLFVADRADKAPSLEAFAREFAQTQMFAAWALGVLTKPPTRRPPPAWATPPPDDVPFVLSALAKNDQSVTSSRPGPALDAAFAEYGAACRALALQPTRAATDLAVALFDRATSTPRSALVRAAAVLMDDDASRRRRKRRRLDRDDKNSRLAAARLALAALLRGPPACVATVVNELGMPLTRAARDDDPDLRDTAAVVLALASDRRALLSARDHFDDIAKQYPPPHRQPRVDDLLGRCSFPAFASLHEANAPRATLSDARLRLAYEQQPRACPSPLEADLLGLYDDDAFSKHQVPTTTTNAALLAFSSSDDDDDDDDGDSATRLVVPRDNIPS</sequence>
<feature type="region of interest" description="Disordered" evidence="1">
    <location>
        <begin position="341"/>
        <end position="361"/>
    </location>
</feature>
<evidence type="ECO:0000256" key="1">
    <source>
        <dbReference type="SAM" id="MobiDB-lite"/>
    </source>
</evidence>
<dbReference type="EMBL" id="JAQMWT010000441">
    <property type="protein sequence ID" value="KAJ8601290.1"/>
    <property type="molecule type" value="Genomic_DNA"/>
</dbReference>
<feature type="compositionally biased region" description="Acidic residues" evidence="1">
    <location>
        <begin position="350"/>
        <end position="361"/>
    </location>
</feature>
<name>A0AAD7XMD3_9STRA</name>
<feature type="compositionally biased region" description="Acidic residues" evidence="1">
    <location>
        <begin position="722"/>
        <end position="732"/>
    </location>
</feature>
<feature type="region of interest" description="Disordered" evidence="1">
    <location>
        <begin position="718"/>
        <end position="746"/>
    </location>
</feature>
<gene>
    <name evidence="3" type="ORF">CTAYLR_007756</name>
</gene>
<dbReference type="Gene3D" id="3.40.50.11500">
    <property type="match status" value="1"/>
</dbReference>
<feature type="region of interest" description="Disordered" evidence="1">
    <location>
        <begin position="287"/>
        <end position="323"/>
    </location>
</feature>
<dbReference type="InterPro" id="IPR001194">
    <property type="entry name" value="cDENN_dom"/>
</dbReference>
<feature type="domain" description="cDENN" evidence="2">
    <location>
        <begin position="75"/>
        <end position="249"/>
    </location>
</feature>
<feature type="compositionally biased region" description="Basic and acidic residues" evidence="1">
    <location>
        <begin position="287"/>
        <end position="296"/>
    </location>
</feature>
<reference evidence="3" key="1">
    <citation type="submission" date="2023-01" db="EMBL/GenBank/DDBJ databases">
        <title>Metagenome sequencing of chrysophaentin producing Chrysophaeum taylorii.</title>
        <authorList>
            <person name="Davison J."/>
            <person name="Bewley C."/>
        </authorList>
    </citation>
    <scope>NUCLEOTIDE SEQUENCE</scope>
    <source>
        <strain evidence="3">NIES-1699</strain>
    </source>
</reference>
<feature type="compositionally biased region" description="Basic residues" evidence="1">
    <location>
        <begin position="297"/>
        <end position="307"/>
    </location>
</feature>
<dbReference type="Proteomes" id="UP001230188">
    <property type="component" value="Unassembled WGS sequence"/>
</dbReference>
<evidence type="ECO:0000259" key="2">
    <source>
        <dbReference type="SMART" id="SM00799"/>
    </source>
</evidence>
<dbReference type="SMART" id="SM00799">
    <property type="entry name" value="DENN"/>
    <property type="match status" value="1"/>
</dbReference>
<accession>A0AAD7XMD3</accession>
<dbReference type="AlphaFoldDB" id="A0AAD7XMD3"/>
<keyword evidence="4" id="KW-1185">Reference proteome</keyword>
<dbReference type="InterPro" id="IPR043153">
    <property type="entry name" value="DENN_C"/>
</dbReference>
<dbReference type="Pfam" id="PF02141">
    <property type="entry name" value="DENN"/>
    <property type="match status" value="1"/>
</dbReference>
<comment type="caution">
    <text evidence="3">The sequence shown here is derived from an EMBL/GenBank/DDBJ whole genome shotgun (WGS) entry which is preliminary data.</text>
</comment>
<protein>
    <recommendedName>
        <fullName evidence="2">cDENN domain-containing protein</fullName>
    </recommendedName>
</protein>
<evidence type="ECO:0000313" key="4">
    <source>
        <dbReference type="Proteomes" id="UP001230188"/>
    </source>
</evidence>